<dbReference type="NCBIfam" id="NF041874">
    <property type="entry name" value="EPS_EpsC"/>
    <property type="match status" value="1"/>
</dbReference>
<comment type="catalytic activity">
    <reaction evidence="7">
        <text>L-serine + acetyl-CoA = O-acetyl-L-serine + CoA</text>
        <dbReference type="Rhea" id="RHEA:24560"/>
        <dbReference type="ChEBI" id="CHEBI:33384"/>
        <dbReference type="ChEBI" id="CHEBI:57287"/>
        <dbReference type="ChEBI" id="CHEBI:57288"/>
        <dbReference type="ChEBI" id="CHEBI:58340"/>
        <dbReference type="EC" id="2.3.1.30"/>
    </reaction>
</comment>
<evidence type="ECO:0000256" key="5">
    <source>
        <dbReference type="ARBA" id="ARBA00022737"/>
    </source>
</evidence>
<dbReference type="EC" id="2.3.1.30" evidence="2"/>
<keyword evidence="9" id="KW-1185">Reference proteome</keyword>
<dbReference type="InterPro" id="IPR045304">
    <property type="entry name" value="LbH_SAT"/>
</dbReference>
<dbReference type="GO" id="GO:0006535">
    <property type="term" value="P:cysteine biosynthetic process from serine"/>
    <property type="evidence" value="ECO:0007669"/>
    <property type="project" value="InterPro"/>
</dbReference>
<dbReference type="OrthoDB" id="9801456at2"/>
<proteinExistence type="inferred from homology"/>
<dbReference type="Gene3D" id="2.160.10.10">
    <property type="entry name" value="Hexapeptide repeat proteins"/>
    <property type="match status" value="1"/>
</dbReference>
<name>A0A5A9GRG8_AZOLI</name>
<accession>A0A5A9GRG8</accession>
<dbReference type="EMBL" id="VTTN01000002">
    <property type="protein sequence ID" value="KAA0596967.1"/>
    <property type="molecule type" value="Genomic_DNA"/>
</dbReference>
<dbReference type="GO" id="GO:0005737">
    <property type="term" value="C:cytoplasm"/>
    <property type="evidence" value="ECO:0007669"/>
    <property type="project" value="InterPro"/>
</dbReference>
<dbReference type="SUPFAM" id="SSF51161">
    <property type="entry name" value="Trimeric LpxA-like enzymes"/>
    <property type="match status" value="1"/>
</dbReference>
<dbReference type="Gene3D" id="1.10.3130.10">
    <property type="entry name" value="serine acetyltransferase, domain 1"/>
    <property type="match status" value="1"/>
</dbReference>
<protein>
    <recommendedName>
        <fullName evidence="2">serine O-acetyltransferase</fullName>
        <ecNumber evidence="2">2.3.1.30</ecNumber>
    </recommendedName>
</protein>
<dbReference type="Proteomes" id="UP000324927">
    <property type="component" value="Unassembled WGS sequence"/>
</dbReference>
<comment type="similarity">
    <text evidence="1">Belongs to the transferase hexapeptide repeat family.</text>
</comment>
<dbReference type="AlphaFoldDB" id="A0A5A9GRG8"/>
<dbReference type="PROSITE" id="PS00101">
    <property type="entry name" value="HEXAPEP_TRANSFERASES"/>
    <property type="match status" value="1"/>
</dbReference>
<keyword evidence="3" id="KW-0028">Amino-acid biosynthesis</keyword>
<dbReference type="NCBIfam" id="TIGR01172">
    <property type="entry name" value="cysE"/>
    <property type="match status" value="1"/>
</dbReference>
<dbReference type="InterPro" id="IPR042122">
    <property type="entry name" value="Ser_AcTrfase_N_sf"/>
</dbReference>
<dbReference type="InterPro" id="IPR053376">
    <property type="entry name" value="Serine_acetyltransferase"/>
</dbReference>
<evidence type="ECO:0000313" key="9">
    <source>
        <dbReference type="Proteomes" id="UP000324927"/>
    </source>
</evidence>
<comment type="caution">
    <text evidence="8">The sequence shown here is derived from an EMBL/GenBank/DDBJ whole genome shotgun (WGS) entry which is preliminary data.</text>
</comment>
<evidence type="ECO:0000256" key="6">
    <source>
        <dbReference type="ARBA" id="ARBA00023315"/>
    </source>
</evidence>
<dbReference type="InterPro" id="IPR018357">
    <property type="entry name" value="Hexapep_transf_CS"/>
</dbReference>
<keyword evidence="5" id="KW-0677">Repeat</keyword>
<reference evidence="8 9" key="1">
    <citation type="submission" date="2019-08" db="EMBL/GenBank/DDBJ databases">
        <authorList>
            <person name="Grouzdev D."/>
            <person name="Tikhonova E."/>
            <person name="Kravchenko I."/>
        </authorList>
    </citation>
    <scope>NUCLEOTIDE SEQUENCE [LARGE SCALE GENOMIC DNA]</scope>
    <source>
        <strain evidence="8 9">59b</strain>
    </source>
</reference>
<organism evidence="8 9">
    <name type="scientific">Azospirillum lipoferum</name>
    <dbReference type="NCBI Taxonomy" id="193"/>
    <lineage>
        <taxon>Bacteria</taxon>
        <taxon>Pseudomonadati</taxon>
        <taxon>Pseudomonadota</taxon>
        <taxon>Alphaproteobacteria</taxon>
        <taxon>Rhodospirillales</taxon>
        <taxon>Azospirillaceae</taxon>
        <taxon>Azospirillum</taxon>
    </lineage>
</organism>
<evidence type="ECO:0000256" key="3">
    <source>
        <dbReference type="ARBA" id="ARBA00022605"/>
    </source>
</evidence>
<evidence type="ECO:0000256" key="4">
    <source>
        <dbReference type="ARBA" id="ARBA00022679"/>
    </source>
</evidence>
<dbReference type="InterPro" id="IPR005881">
    <property type="entry name" value="Ser_O-AcTrfase"/>
</dbReference>
<evidence type="ECO:0000313" key="8">
    <source>
        <dbReference type="EMBL" id="KAA0596967.1"/>
    </source>
</evidence>
<dbReference type="RefSeq" id="WP_149230518.1">
    <property type="nucleotide sequence ID" value="NZ_JALJXJ010000001.1"/>
</dbReference>
<sequence>MSKLGSSPGIVALLREDVACVFDRDPAARNVFDVLTCYPGIHALVFHRFANAAWRRGLRWPARFLSYVARAVTNIDIHPGANIGRRFFIDHGAGVVIGETAEIGDDVTLYHGVTLGGTSWTKGKRHPTLMDGVLVGAGAKILGPITVGANARVGANSVVTKPVPPGMTVVGIPGRVVRPESQRPLSGRQLSEPHLSNQGIDLEHHLMPDPVGKAIACLIEHINRIEARLEAHTATVPSQFLDKNIRLSEIRLGDIRLDGVACSSCGNICDQEGCGPSPSTQQHA</sequence>
<dbReference type="GO" id="GO:0009001">
    <property type="term" value="F:serine O-acetyltransferase activity"/>
    <property type="evidence" value="ECO:0007669"/>
    <property type="project" value="UniProtKB-EC"/>
</dbReference>
<dbReference type="InterPro" id="IPR001451">
    <property type="entry name" value="Hexapep"/>
</dbReference>
<keyword evidence="4 8" id="KW-0808">Transferase</keyword>
<evidence type="ECO:0000256" key="2">
    <source>
        <dbReference type="ARBA" id="ARBA00013266"/>
    </source>
</evidence>
<evidence type="ECO:0000256" key="7">
    <source>
        <dbReference type="ARBA" id="ARBA00049486"/>
    </source>
</evidence>
<dbReference type="CDD" id="cd03354">
    <property type="entry name" value="LbH_SAT"/>
    <property type="match status" value="1"/>
</dbReference>
<dbReference type="Pfam" id="PF00132">
    <property type="entry name" value="Hexapep"/>
    <property type="match status" value="1"/>
</dbReference>
<dbReference type="FunFam" id="2.160.10.10:FF:000007">
    <property type="entry name" value="Serine acetyltransferase"/>
    <property type="match status" value="1"/>
</dbReference>
<dbReference type="InterPro" id="IPR011004">
    <property type="entry name" value="Trimer_LpxA-like_sf"/>
</dbReference>
<evidence type="ECO:0000256" key="1">
    <source>
        <dbReference type="ARBA" id="ARBA00007274"/>
    </source>
</evidence>
<keyword evidence="6 8" id="KW-0012">Acyltransferase</keyword>
<gene>
    <name evidence="8" type="primary">cysE</name>
    <name evidence="8" type="ORF">FZ942_07575</name>
</gene>
<dbReference type="PANTHER" id="PTHR42811">
    <property type="entry name" value="SERINE ACETYLTRANSFERASE"/>
    <property type="match status" value="1"/>
</dbReference>